<name>A0A6J4HC24_9ACTN</name>
<feature type="compositionally biased region" description="Basic and acidic residues" evidence="1">
    <location>
        <begin position="1"/>
        <end position="16"/>
    </location>
</feature>
<feature type="non-terminal residue" evidence="2">
    <location>
        <position position="1"/>
    </location>
</feature>
<dbReference type="EMBL" id="CADCTB010000041">
    <property type="protein sequence ID" value="CAA9220569.1"/>
    <property type="molecule type" value="Genomic_DNA"/>
</dbReference>
<feature type="region of interest" description="Disordered" evidence="1">
    <location>
        <begin position="1"/>
        <end position="84"/>
    </location>
</feature>
<protein>
    <submittedName>
        <fullName evidence="2">Uncharacterized protein</fullName>
    </submittedName>
</protein>
<organism evidence="2">
    <name type="scientific">uncultured Acidimicrobiales bacterium</name>
    <dbReference type="NCBI Taxonomy" id="310071"/>
    <lineage>
        <taxon>Bacteria</taxon>
        <taxon>Bacillati</taxon>
        <taxon>Actinomycetota</taxon>
        <taxon>Acidimicrobiia</taxon>
        <taxon>Acidimicrobiales</taxon>
        <taxon>environmental samples</taxon>
    </lineage>
</organism>
<dbReference type="AlphaFoldDB" id="A0A6J4HC24"/>
<accession>A0A6J4HC24</accession>
<reference evidence="2" key="1">
    <citation type="submission" date="2020-02" db="EMBL/GenBank/DDBJ databases">
        <authorList>
            <person name="Meier V. D."/>
        </authorList>
    </citation>
    <scope>NUCLEOTIDE SEQUENCE</scope>
    <source>
        <strain evidence="2">AVDCRST_MAG10</strain>
    </source>
</reference>
<proteinExistence type="predicted"/>
<evidence type="ECO:0000256" key="1">
    <source>
        <dbReference type="SAM" id="MobiDB-lite"/>
    </source>
</evidence>
<evidence type="ECO:0000313" key="2">
    <source>
        <dbReference type="EMBL" id="CAA9220569.1"/>
    </source>
</evidence>
<gene>
    <name evidence="2" type="ORF">AVDCRST_MAG10-632</name>
</gene>
<feature type="non-terminal residue" evidence="2">
    <location>
        <position position="84"/>
    </location>
</feature>
<sequence>GDPDRGHLYAQGDRDRHGGRRLGRQAGRADQRLGGRGRQHAVAHRQEGAPGGHPHGQAGLHRDRRTPQRPPGRLQPGGEHHLAV</sequence>